<keyword evidence="2" id="KW-1185">Reference proteome</keyword>
<proteinExistence type="predicted"/>
<name>A0ACC1R7U3_9HYPO</name>
<dbReference type="Proteomes" id="UP001148737">
    <property type="component" value="Unassembled WGS sequence"/>
</dbReference>
<comment type="caution">
    <text evidence="1">The sequence shown here is derived from an EMBL/GenBank/DDBJ whole genome shotgun (WGS) entry which is preliminary data.</text>
</comment>
<accession>A0ACC1R7U3</accession>
<sequence>MFCGMLSLGSLHGVGYFVLQALRVCTVITLLAAGAGCWVLIIKVDKYKSFFVFQCISLFFTSIGCLFLIFAEFPVIKFVRHFYRNSWPVLSDSHGLGWMGAAIIIIGCHILGSLNEQGYDTDAFSGHFAQLVLSSGVLCIIFGVLNIISALVWRDAKQGITSRDIRAHGSLAGDHATLPSYSASPASSVRNEKTRSKFISRMFKRGSDNDPSEYSPARPIISGPFTTGHENAQGATSPVVPGLKRPDTALHPINAHRTSSQYSVADHLPRH</sequence>
<reference evidence="1" key="1">
    <citation type="submission" date="2022-07" db="EMBL/GenBank/DDBJ databases">
        <title>Genome Sequence of Lecanicillium saksenae.</title>
        <authorList>
            <person name="Buettner E."/>
        </authorList>
    </citation>
    <scope>NUCLEOTIDE SEQUENCE</scope>
    <source>
        <strain evidence="1">VT-O1</strain>
    </source>
</reference>
<gene>
    <name evidence="1" type="ORF">NLG97_g525</name>
</gene>
<evidence type="ECO:0000313" key="2">
    <source>
        <dbReference type="Proteomes" id="UP001148737"/>
    </source>
</evidence>
<organism evidence="1 2">
    <name type="scientific">Lecanicillium saksenae</name>
    <dbReference type="NCBI Taxonomy" id="468837"/>
    <lineage>
        <taxon>Eukaryota</taxon>
        <taxon>Fungi</taxon>
        <taxon>Dikarya</taxon>
        <taxon>Ascomycota</taxon>
        <taxon>Pezizomycotina</taxon>
        <taxon>Sordariomycetes</taxon>
        <taxon>Hypocreomycetidae</taxon>
        <taxon>Hypocreales</taxon>
        <taxon>Cordycipitaceae</taxon>
        <taxon>Lecanicillium</taxon>
    </lineage>
</organism>
<evidence type="ECO:0000313" key="1">
    <source>
        <dbReference type="EMBL" id="KAJ3499222.1"/>
    </source>
</evidence>
<protein>
    <submittedName>
        <fullName evidence="1">Uncharacterized protein</fullName>
    </submittedName>
</protein>
<dbReference type="EMBL" id="JANAKD010000018">
    <property type="protein sequence ID" value="KAJ3499222.1"/>
    <property type="molecule type" value="Genomic_DNA"/>
</dbReference>